<reference evidence="1 2" key="1">
    <citation type="submission" date="2016-10" db="EMBL/GenBank/DDBJ databases">
        <authorList>
            <person name="de Groot N.N."/>
        </authorList>
    </citation>
    <scope>NUCLEOTIDE SEQUENCE [LARGE SCALE GENOMIC DNA]</scope>
    <source>
        <strain evidence="1 2">DSM 19073</strain>
    </source>
</reference>
<protein>
    <submittedName>
        <fullName evidence="1">BrnA antitoxin of type II toxin-antitoxin system</fullName>
    </submittedName>
</protein>
<dbReference type="Pfam" id="PF14384">
    <property type="entry name" value="BrnA_antitoxin"/>
    <property type="match status" value="1"/>
</dbReference>
<dbReference type="STRING" id="390807.SAMN04488095_1288"/>
<dbReference type="RefSeq" id="WP_092778165.1">
    <property type="nucleotide sequence ID" value="NZ_FORA01000001.1"/>
</dbReference>
<accession>A0A1I3JDG8</accession>
<keyword evidence="2" id="KW-1185">Reference proteome</keyword>
<dbReference type="Proteomes" id="UP000199110">
    <property type="component" value="Unassembled WGS sequence"/>
</dbReference>
<evidence type="ECO:0000313" key="2">
    <source>
        <dbReference type="Proteomes" id="UP000199110"/>
    </source>
</evidence>
<dbReference type="InterPro" id="IPR025528">
    <property type="entry name" value="BrnA_antitoxin"/>
</dbReference>
<organism evidence="1 2">
    <name type="scientific">Jannaschia pohangensis</name>
    <dbReference type="NCBI Taxonomy" id="390807"/>
    <lineage>
        <taxon>Bacteria</taxon>
        <taxon>Pseudomonadati</taxon>
        <taxon>Pseudomonadota</taxon>
        <taxon>Alphaproteobacteria</taxon>
        <taxon>Rhodobacterales</taxon>
        <taxon>Roseobacteraceae</taxon>
        <taxon>Jannaschia</taxon>
    </lineage>
</organism>
<sequence>MTTKAQRNQTSEMLAMMMRFEWDMAHAATRRDRVPEDWRQIWQNRSQKKRKVSLYVDEDVYKLFRSMGSGMGPRMNTVLSAFVRARLAGLLEGEDLVEQARENWMGKAKPTAAECFALLERGRGREQG</sequence>
<dbReference type="OrthoDB" id="361944at2"/>
<proteinExistence type="predicted"/>
<dbReference type="EMBL" id="FORA01000001">
    <property type="protein sequence ID" value="SFI58249.1"/>
    <property type="molecule type" value="Genomic_DNA"/>
</dbReference>
<gene>
    <name evidence="1" type="ORF">SAMN04488095_1288</name>
</gene>
<evidence type="ECO:0000313" key="1">
    <source>
        <dbReference type="EMBL" id="SFI58249.1"/>
    </source>
</evidence>
<dbReference type="AlphaFoldDB" id="A0A1I3JDG8"/>
<name>A0A1I3JDG8_9RHOB</name>